<dbReference type="Pfam" id="PF06629">
    <property type="entry name" value="MipA"/>
    <property type="match status" value="1"/>
</dbReference>
<keyword evidence="8" id="KW-1185">Reference proteome</keyword>
<feature type="signal peptide" evidence="6">
    <location>
        <begin position="1"/>
        <end position="26"/>
    </location>
</feature>
<dbReference type="PANTHER" id="PTHR38776">
    <property type="entry name" value="MLTA-INTERACTING PROTEIN-RELATED"/>
    <property type="match status" value="1"/>
</dbReference>
<comment type="subcellular location">
    <subcellularLocation>
        <location evidence="1">Cell outer membrane</location>
    </subcellularLocation>
</comment>
<dbReference type="STRING" id="500610.SAMN02799615_01058"/>
<dbReference type="PANTHER" id="PTHR38776:SF1">
    <property type="entry name" value="MLTA-INTERACTING PROTEIN-RELATED"/>
    <property type="match status" value="1"/>
</dbReference>
<evidence type="ECO:0000256" key="3">
    <source>
        <dbReference type="ARBA" id="ARBA00022729"/>
    </source>
</evidence>
<dbReference type="EMBL" id="FONH01000002">
    <property type="protein sequence ID" value="SFE44249.1"/>
    <property type="molecule type" value="Genomic_DNA"/>
</dbReference>
<gene>
    <name evidence="7" type="ORF">SAMN02799615_01058</name>
</gene>
<dbReference type="GO" id="GO:0009279">
    <property type="term" value="C:cell outer membrane"/>
    <property type="evidence" value="ECO:0007669"/>
    <property type="project" value="UniProtKB-SubCell"/>
</dbReference>
<evidence type="ECO:0000313" key="7">
    <source>
        <dbReference type="EMBL" id="SFE44249.1"/>
    </source>
</evidence>
<keyword evidence="3 6" id="KW-0732">Signal</keyword>
<reference evidence="8" key="1">
    <citation type="submission" date="2016-10" db="EMBL/GenBank/DDBJ databases">
        <authorList>
            <person name="Varghese N."/>
            <person name="Submissions S."/>
        </authorList>
    </citation>
    <scope>NUCLEOTIDE SEQUENCE [LARGE SCALE GENOMIC DNA]</scope>
    <source>
        <strain evidence="8">UNC178MFTsu3.1</strain>
    </source>
</reference>
<organism evidence="7 8">
    <name type="scientific">Dyella marensis</name>
    <dbReference type="NCBI Taxonomy" id="500610"/>
    <lineage>
        <taxon>Bacteria</taxon>
        <taxon>Pseudomonadati</taxon>
        <taxon>Pseudomonadota</taxon>
        <taxon>Gammaproteobacteria</taxon>
        <taxon>Lysobacterales</taxon>
        <taxon>Rhodanobacteraceae</taxon>
        <taxon>Dyella</taxon>
    </lineage>
</organism>
<dbReference type="Proteomes" id="UP000199477">
    <property type="component" value="Unassembled WGS sequence"/>
</dbReference>
<evidence type="ECO:0000256" key="2">
    <source>
        <dbReference type="ARBA" id="ARBA00005722"/>
    </source>
</evidence>
<accession>A0A1I2AKG0</accession>
<evidence type="ECO:0000256" key="6">
    <source>
        <dbReference type="SAM" id="SignalP"/>
    </source>
</evidence>
<evidence type="ECO:0000313" key="8">
    <source>
        <dbReference type="Proteomes" id="UP000199477"/>
    </source>
</evidence>
<dbReference type="SUPFAM" id="SSF56935">
    <property type="entry name" value="Porins"/>
    <property type="match status" value="1"/>
</dbReference>
<proteinExistence type="inferred from homology"/>
<dbReference type="Gene3D" id="2.40.160.60">
    <property type="entry name" value="Outer membrane protein transport protein (OMPP1/FadL/TodX)"/>
    <property type="match status" value="1"/>
</dbReference>
<keyword evidence="5" id="KW-0998">Cell outer membrane</keyword>
<evidence type="ECO:0000256" key="5">
    <source>
        <dbReference type="ARBA" id="ARBA00023237"/>
    </source>
</evidence>
<evidence type="ECO:0000256" key="4">
    <source>
        <dbReference type="ARBA" id="ARBA00023136"/>
    </source>
</evidence>
<keyword evidence="4" id="KW-0472">Membrane</keyword>
<sequence length="264" mass="28875">MHHRARRGARALSMLVLLSGSGAAFAADDGWHVIVGAGGLDLPRYPGSADRRSQLVPMLSASYGRFFLGGAPGSGSPAGLGMYFHQDQQWRAGVSFAYDFVQPRKESDDRRRLHGLGDIDRTARATLFGSYTVDWFTVRGNVSSDVGGKDQGTTASFDFEGKYRVNDKLSFVAGPGVTWADGKHNRTFYGVDEVQSVRSGYAAYRPGSGIESLRFSLGADYRLSERWTLGARAIAARLQGDAADSPVVEKRMQNTYVAYAFYRF</sequence>
<dbReference type="AlphaFoldDB" id="A0A1I2AKG0"/>
<name>A0A1I2AKG0_9GAMM</name>
<dbReference type="InterPro" id="IPR010583">
    <property type="entry name" value="MipA"/>
</dbReference>
<protein>
    <submittedName>
        <fullName evidence="7">Outer membrane protein</fullName>
    </submittedName>
</protein>
<feature type="chain" id="PRO_5011504043" evidence="6">
    <location>
        <begin position="27"/>
        <end position="264"/>
    </location>
</feature>
<comment type="similarity">
    <text evidence="2">Belongs to the MipA/OmpV family.</text>
</comment>
<evidence type="ECO:0000256" key="1">
    <source>
        <dbReference type="ARBA" id="ARBA00004442"/>
    </source>
</evidence>